<gene>
    <name evidence="1" type="ORF">HHI36_015247</name>
</gene>
<proteinExistence type="predicted"/>
<protein>
    <submittedName>
        <fullName evidence="1">Uncharacterized protein</fullName>
    </submittedName>
</protein>
<comment type="caution">
    <text evidence="1">The sequence shown here is derived from an EMBL/GenBank/DDBJ whole genome shotgun (WGS) entry which is preliminary data.</text>
</comment>
<evidence type="ECO:0000313" key="1">
    <source>
        <dbReference type="EMBL" id="KAL3273819.1"/>
    </source>
</evidence>
<reference evidence="1 2" key="1">
    <citation type="journal article" date="2021" name="BMC Biol.">
        <title>Horizontally acquired antibacterial genes associated with adaptive radiation of ladybird beetles.</title>
        <authorList>
            <person name="Li H.S."/>
            <person name="Tang X.F."/>
            <person name="Huang Y.H."/>
            <person name="Xu Z.Y."/>
            <person name="Chen M.L."/>
            <person name="Du X.Y."/>
            <person name="Qiu B.Y."/>
            <person name="Chen P.T."/>
            <person name="Zhang W."/>
            <person name="Slipinski A."/>
            <person name="Escalona H.E."/>
            <person name="Waterhouse R.M."/>
            <person name="Zwick A."/>
            <person name="Pang H."/>
        </authorList>
    </citation>
    <scope>NUCLEOTIDE SEQUENCE [LARGE SCALE GENOMIC DNA]</scope>
    <source>
        <strain evidence="1">SYSU2018</strain>
    </source>
</reference>
<evidence type="ECO:0000313" key="2">
    <source>
        <dbReference type="Proteomes" id="UP001516400"/>
    </source>
</evidence>
<sequence>MGIPEIRDATGVRILGAQGVEDGFANFFSDLPPCNAQLKNIHLNIQEDTFSISSCSEEEFFGVIQRTSKKSSPGKDEIDGRVVRAVAAVVSVLVVYLINESFRAGIFPDALKSLKAFRFTRTRDLGRK</sequence>
<dbReference type="EMBL" id="JABFTP020000062">
    <property type="protein sequence ID" value="KAL3273819.1"/>
    <property type="molecule type" value="Genomic_DNA"/>
</dbReference>
<accession>A0ABD2N5J4</accession>
<dbReference type="AlphaFoldDB" id="A0ABD2N5J4"/>
<organism evidence="1 2">
    <name type="scientific">Cryptolaemus montrouzieri</name>
    <dbReference type="NCBI Taxonomy" id="559131"/>
    <lineage>
        <taxon>Eukaryota</taxon>
        <taxon>Metazoa</taxon>
        <taxon>Ecdysozoa</taxon>
        <taxon>Arthropoda</taxon>
        <taxon>Hexapoda</taxon>
        <taxon>Insecta</taxon>
        <taxon>Pterygota</taxon>
        <taxon>Neoptera</taxon>
        <taxon>Endopterygota</taxon>
        <taxon>Coleoptera</taxon>
        <taxon>Polyphaga</taxon>
        <taxon>Cucujiformia</taxon>
        <taxon>Coccinelloidea</taxon>
        <taxon>Coccinellidae</taxon>
        <taxon>Scymninae</taxon>
        <taxon>Scymnini</taxon>
        <taxon>Cryptolaemus</taxon>
    </lineage>
</organism>
<dbReference type="Proteomes" id="UP001516400">
    <property type="component" value="Unassembled WGS sequence"/>
</dbReference>
<name>A0ABD2N5J4_9CUCU</name>
<keyword evidence="2" id="KW-1185">Reference proteome</keyword>